<keyword evidence="8" id="KW-1185">Reference proteome</keyword>
<dbReference type="PANTHER" id="PTHR31290">
    <property type="entry name" value="UV-DAMAGE ENDONUCLEASE"/>
    <property type="match status" value="1"/>
</dbReference>
<dbReference type="KEGG" id="ipo:Ilyop_0479"/>
<gene>
    <name evidence="7" type="ordered locus">Ilyop_0479</name>
</gene>
<dbReference type="GO" id="GO:0008270">
    <property type="term" value="F:zinc ion binding"/>
    <property type="evidence" value="ECO:0007669"/>
    <property type="project" value="InterPro"/>
</dbReference>
<dbReference type="RefSeq" id="WP_013386937.1">
    <property type="nucleotide sequence ID" value="NC_014632.1"/>
</dbReference>
<dbReference type="GO" id="GO:0016787">
    <property type="term" value="F:hydrolase activity"/>
    <property type="evidence" value="ECO:0007669"/>
    <property type="project" value="UniProtKB-KW"/>
</dbReference>
<dbReference type="InterPro" id="IPR001719">
    <property type="entry name" value="AP_endonuc_2"/>
</dbReference>
<protein>
    <submittedName>
        <fullName evidence="7">UV-endonuclease UvdE</fullName>
    </submittedName>
</protein>
<evidence type="ECO:0000256" key="6">
    <source>
        <dbReference type="ARBA" id="ARBA00023204"/>
    </source>
</evidence>
<evidence type="ECO:0000256" key="4">
    <source>
        <dbReference type="ARBA" id="ARBA00022769"/>
    </source>
</evidence>
<sequence length="287" mass="33194">MKIGLVCMLKGRGMKKGFTGIKALEKLSQVEIDKKACEAALYNIDYTLECLKWVKNHGQGMFRVSSSLIPYNEFWNWKNFDSILEKLKILKKFAKDNNIRLIMHPDQFTVLNSENNEVVHNSIKILNHHYEISELLGVEDIIIHVGSSKGDYKERFIKNTKLLNKKLKAKILLENCHSVGIEDVIEICEKTGIRPCLDFHHDRIKPSSQSFENYIEKILNLSKNKVPLAHISSPAGDEKNSYKSHSEYISTEDLIKFRKYFDLFDVEIEAKGKEKAVKKVVDFFKKI</sequence>
<dbReference type="GO" id="GO:0009411">
    <property type="term" value="P:response to UV"/>
    <property type="evidence" value="ECO:0007669"/>
    <property type="project" value="InterPro"/>
</dbReference>
<dbReference type="HOGENOM" id="CLU_017168_0_1_0"/>
<dbReference type="GO" id="GO:0003677">
    <property type="term" value="F:DNA binding"/>
    <property type="evidence" value="ECO:0007669"/>
    <property type="project" value="InterPro"/>
</dbReference>
<dbReference type="STRING" id="572544.Ilyop_0479"/>
<dbReference type="PANTHER" id="PTHR31290:SF5">
    <property type="entry name" value="UV-DAMAGE ENDONUCLEASE"/>
    <property type="match status" value="1"/>
</dbReference>
<dbReference type="Gene3D" id="3.20.20.150">
    <property type="entry name" value="Divalent-metal-dependent TIM barrel enzymes"/>
    <property type="match status" value="1"/>
</dbReference>
<keyword evidence="6" id="KW-0234">DNA repair</keyword>
<dbReference type="EMBL" id="CP002281">
    <property type="protein sequence ID" value="ADO82267.1"/>
    <property type="molecule type" value="Genomic_DNA"/>
</dbReference>
<evidence type="ECO:0000313" key="8">
    <source>
        <dbReference type="Proteomes" id="UP000006875"/>
    </source>
</evidence>
<dbReference type="SUPFAM" id="SSF51658">
    <property type="entry name" value="Xylose isomerase-like"/>
    <property type="match status" value="1"/>
</dbReference>
<reference evidence="7 8" key="1">
    <citation type="journal article" date="2010" name="Stand. Genomic Sci.">
        <title>Complete genome sequence of Ilyobacter polytropus type strain (CuHbu1).</title>
        <authorList>
            <person name="Sikorski J."/>
            <person name="Chertkov O."/>
            <person name="Lapidus A."/>
            <person name="Nolan M."/>
            <person name="Lucas S."/>
            <person name="Del Rio T.G."/>
            <person name="Tice H."/>
            <person name="Cheng J.F."/>
            <person name="Tapia R."/>
            <person name="Han C."/>
            <person name="Goodwin L."/>
            <person name="Pitluck S."/>
            <person name="Liolios K."/>
            <person name="Ivanova N."/>
            <person name="Mavromatis K."/>
            <person name="Mikhailova N."/>
            <person name="Pati A."/>
            <person name="Chen A."/>
            <person name="Palaniappan K."/>
            <person name="Land M."/>
            <person name="Hauser L."/>
            <person name="Chang Y.J."/>
            <person name="Jeffries C.D."/>
            <person name="Brambilla E."/>
            <person name="Yasawong M."/>
            <person name="Rohde M."/>
            <person name="Pukall R."/>
            <person name="Spring S."/>
            <person name="Goker M."/>
            <person name="Woyke T."/>
            <person name="Bristow J."/>
            <person name="Eisen J.A."/>
            <person name="Markowitz V."/>
            <person name="Hugenholtz P."/>
            <person name="Kyrpides N.C."/>
            <person name="Klenk H.P."/>
        </authorList>
    </citation>
    <scope>NUCLEOTIDE SEQUENCE [LARGE SCALE GENOMIC DNA]</scope>
    <source>
        <strain evidence="8">ATCC 51220 / DSM 2926 / LMG 16218 / CuHBu1</strain>
    </source>
</reference>
<dbReference type="AlphaFoldDB" id="E3HBB6"/>
<evidence type="ECO:0000256" key="2">
    <source>
        <dbReference type="ARBA" id="ARBA00022759"/>
    </source>
</evidence>
<name>E3HBB6_ILYPC</name>
<dbReference type="SMART" id="SM00518">
    <property type="entry name" value="AP2Ec"/>
    <property type="match status" value="1"/>
</dbReference>
<dbReference type="GO" id="GO:0006289">
    <property type="term" value="P:nucleotide-excision repair"/>
    <property type="evidence" value="ECO:0007669"/>
    <property type="project" value="InterPro"/>
</dbReference>
<evidence type="ECO:0000256" key="5">
    <source>
        <dbReference type="ARBA" id="ARBA00022801"/>
    </source>
</evidence>
<proteinExistence type="predicted"/>
<dbReference type="eggNOG" id="COG4294">
    <property type="taxonomic scope" value="Bacteria"/>
</dbReference>
<keyword evidence="1" id="KW-0540">Nuclease</keyword>
<keyword evidence="2" id="KW-0255">Endonuclease</keyword>
<accession>E3HBB6</accession>
<evidence type="ECO:0000256" key="1">
    <source>
        <dbReference type="ARBA" id="ARBA00022722"/>
    </source>
</evidence>
<dbReference type="InterPro" id="IPR036237">
    <property type="entry name" value="Xyl_isomerase-like_sf"/>
</dbReference>
<keyword evidence="4" id="KW-0228">DNA excision</keyword>
<keyword evidence="5" id="KW-0378">Hydrolase</keyword>
<dbReference type="OrthoDB" id="9782576at2"/>
<dbReference type="GO" id="GO:0004519">
    <property type="term" value="F:endonuclease activity"/>
    <property type="evidence" value="ECO:0007669"/>
    <property type="project" value="UniProtKB-KW"/>
</dbReference>
<dbReference type="Proteomes" id="UP000006875">
    <property type="component" value="Chromosome"/>
</dbReference>
<dbReference type="Pfam" id="PF03851">
    <property type="entry name" value="UvdE"/>
    <property type="match status" value="1"/>
</dbReference>
<keyword evidence="3" id="KW-0227">DNA damage</keyword>
<evidence type="ECO:0000256" key="3">
    <source>
        <dbReference type="ARBA" id="ARBA00022763"/>
    </source>
</evidence>
<dbReference type="InterPro" id="IPR004601">
    <property type="entry name" value="UvdE"/>
</dbReference>
<dbReference type="NCBIfam" id="TIGR00629">
    <property type="entry name" value="uvde"/>
    <property type="match status" value="1"/>
</dbReference>
<evidence type="ECO:0000313" key="7">
    <source>
        <dbReference type="EMBL" id="ADO82267.1"/>
    </source>
</evidence>
<organism evidence="7 8">
    <name type="scientific">Ilyobacter polytropus (strain ATCC 51220 / DSM 2926 / LMG 16218 / CuHBu1)</name>
    <dbReference type="NCBI Taxonomy" id="572544"/>
    <lineage>
        <taxon>Bacteria</taxon>
        <taxon>Fusobacteriati</taxon>
        <taxon>Fusobacteriota</taxon>
        <taxon>Fusobacteriia</taxon>
        <taxon>Fusobacteriales</taxon>
        <taxon>Fusobacteriaceae</taxon>
        <taxon>Ilyobacter</taxon>
    </lineage>
</organism>